<gene>
    <name evidence="3" type="ORF">R5R35_006042</name>
</gene>
<evidence type="ECO:0008006" key="5">
    <source>
        <dbReference type="Google" id="ProtNLM"/>
    </source>
</evidence>
<keyword evidence="4" id="KW-1185">Reference proteome</keyword>
<accession>A0AAN9Z8P8</accession>
<keyword evidence="1" id="KW-0175">Coiled coil</keyword>
<reference evidence="3 4" key="1">
    <citation type="submission" date="2024-03" db="EMBL/GenBank/DDBJ databases">
        <title>The genome assembly and annotation of the cricket Gryllus longicercus Weissman &amp; Gray.</title>
        <authorList>
            <person name="Szrajer S."/>
            <person name="Gray D."/>
            <person name="Ylla G."/>
        </authorList>
    </citation>
    <scope>NUCLEOTIDE SEQUENCE [LARGE SCALE GENOMIC DNA]</scope>
    <source>
        <strain evidence="3">DAG 2021-001</strain>
        <tissue evidence="3">Whole body minus gut</tissue>
    </source>
</reference>
<evidence type="ECO:0000256" key="1">
    <source>
        <dbReference type="ARBA" id="ARBA00023054"/>
    </source>
</evidence>
<dbReference type="Proteomes" id="UP001378592">
    <property type="component" value="Unassembled WGS sequence"/>
</dbReference>
<comment type="caution">
    <text evidence="3">The sequence shown here is derived from an EMBL/GenBank/DDBJ whole genome shotgun (WGS) entry which is preliminary data.</text>
</comment>
<evidence type="ECO:0000313" key="3">
    <source>
        <dbReference type="EMBL" id="KAK7866879.1"/>
    </source>
</evidence>
<dbReference type="PANTHER" id="PTHR16768:SF5">
    <property type="entry name" value="FI14214P"/>
    <property type="match status" value="1"/>
</dbReference>
<evidence type="ECO:0000256" key="2">
    <source>
        <dbReference type="SAM" id="MobiDB-lite"/>
    </source>
</evidence>
<feature type="compositionally biased region" description="Basic and acidic residues" evidence="2">
    <location>
        <begin position="152"/>
        <end position="204"/>
    </location>
</feature>
<dbReference type="Pfam" id="PF06625">
    <property type="entry name" value="DUF1151"/>
    <property type="match status" value="1"/>
</dbReference>
<dbReference type="PANTHER" id="PTHR16768">
    <property type="entry name" value="DOWN REGULATED IN RENAL CARCINOMA 1/TU3A"/>
    <property type="match status" value="1"/>
</dbReference>
<protein>
    <recommendedName>
        <fullName evidence="5">Protein FAM107B</fullName>
    </recommendedName>
</protein>
<feature type="region of interest" description="Disordered" evidence="2">
    <location>
        <begin position="148"/>
        <end position="204"/>
    </location>
</feature>
<dbReference type="EMBL" id="JAZDUA010000134">
    <property type="protein sequence ID" value="KAK7866879.1"/>
    <property type="molecule type" value="Genomic_DNA"/>
</dbReference>
<dbReference type="InterPro" id="IPR009533">
    <property type="entry name" value="FAM107"/>
</dbReference>
<feature type="region of interest" description="Disordered" evidence="2">
    <location>
        <begin position="56"/>
        <end position="108"/>
    </location>
</feature>
<feature type="compositionally biased region" description="Pro residues" evidence="2">
    <location>
        <begin position="86"/>
        <end position="102"/>
    </location>
</feature>
<dbReference type="AlphaFoldDB" id="A0AAN9Z8P8"/>
<name>A0AAN9Z8P8_9ORTH</name>
<organism evidence="3 4">
    <name type="scientific">Gryllus longicercus</name>
    <dbReference type="NCBI Taxonomy" id="2509291"/>
    <lineage>
        <taxon>Eukaryota</taxon>
        <taxon>Metazoa</taxon>
        <taxon>Ecdysozoa</taxon>
        <taxon>Arthropoda</taxon>
        <taxon>Hexapoda</taxon>
        <taxon>Insecta</taxon>
        <taxon>Pterygota</taxon>
        <taxon>Neoptera</taxon>
        <taxon>Polyneoptera</taxon>
        <taxon>Orthoptera</taxon>
        <taxon>Ensifera</taxon>
        <taxon>Gryllidea</taxon>
        <taxon>Grylloidea</taxon>
        <taxon>Gryllidae</taxon>
        <taxon>Gryllinae</taxon>
        <taxon>Gryllus</taxon>
    </lineage>
</organism>
<sequence length="219" mass="24432">MSSPPGGCPPLRRSLMPDIRRRMLAFEPGDAESAGVDAAAAAAAAEDARSVFPDEMIPEPELCRGGAAGAADLDRRNRRNHHGPAPAAPPTAPPLPPPPPFSPEGLILPRKLHNPCLESNDHKNLHRELLFNQKVGKNVLNQKSELQKAFGKHKEQQVRKELEQQRQNSKSDFERMVEERARRMDLLEKERSEDSDKCSQGESEFLKVHAKMRARMDSK</sequence>
<proteinExistence type="predicted"/>
<evidence type="ECO:0000313" key="4">
    <source>
        <dbReference type="Proteomes" id="UP001378592"/>
    </source>
</evidence>